<name>A0A8J2NUF5_9HEXA</name>
<organism evidence="1 2">
    <name type="scientific">Allacma fusca</name>
    <dbReference type="NCBI Taxonomy" id="39272"/>
    <lineage>
        <taxon>Eukaryota</taxon>
        <taxon>Metazoa</taxon>
        <taxon>Ecdysozoa</taxon>
        <taxon>Arthropoda</taxon>
        <taxon>Hexapoda</taxon>
        <taxon>Collembola</taxon>
        <taxon>Symphypleona</taxon>
        <taxon>Sminthuridae</taxon>
        <taxon>Allacma</taxon>
    </lineage>
</organism>
<dbReference type="Proteomes" id="UP000708208">
    <property type="component" value="Unassembled WGS sequence"/>
</dbReference>
<dbReference type="EMBL" id="CAJVCH010025848">
    <property type="protein sequence ID" value="CAG7699352.1"/>
    <property type="molecule type" value="Genomic_DNA"/>
</dbReference>
<keyword evidence="2" id="KW-1185">Reference proteome</keyword>
<sequence>FFHILCVYSSVCSNGDSVCTFAFMPVRRAVDCKILVKKFPLIMCVQTFTNTLS</sequence>
<gene>
    <name evidence="1" type="ORF">AFUS01_LOCUS4160</name>
</gene>
<reference evidence="1" key="1">
    <citation type="submission" date="2021-06" db="EMBL/GenBank/DDBJ databases">
        <authorList>
            <person name="Hodson N. C."/>
            <person name="Mongue J. A."/>
            <person name="Jaron S. K."/>
        </authorList>
    </citation>
    <scope>NUCLEOTIDE SEQUENCE</scope>
</reference>
<evidence type="ECO:0000313" key="1">
    <source>
        <dbReference type="EMBL" id="CAG7699352.1"/>
    </source>
</evidence>
<evidence type="ECO:0000313" key="2">
    <source>
        <dbReference type="Proteomes" id="UP000708208"/>
    </source>
</evidence>
<proteinExistence type="predicted"/>
<accession>A0A8J2NUF5</accession>
<feature type="non-terminal residue" evidence="1">
    <location>
        <position position="1"/>
    </location>
</feature>
<protein>
    <submittedName>
        <fullName evidence="1">Uncharacterized protein</fullName>
    </submittedName>
</protein>
<dbReference type="AlphaFoldDB" id="A0A8J2NUF5"/>
<comment type="caution">
    <text evidence="1">The sequence shown here is derived from an EMBL/GenBank/DDBJ whole genome shotgun (WGS) entry which is preliminary data.</text>
</comment>